<dbReference type="GO" id="GO:0120230">
    <property type="term" value="F:recombinase activator activity"/>
    <property type="evidence" value="ECO:0007669"/>
    <property type="project" value="TreeGrafter"/>
</dbReference>
<dbReference type="InterPro" id="IPR010776">
    <property type="entry name" value="Hop2_WH_dom"/>
</dbReference>
<dbReference type="Proteomes" id="UP000054771">
    <property type="component" value="Unassembled WGS sequence"/>
</dbReference>
<keyword evidence="4" id="KW-0539">Nucleus</keyword>
<feature type="domain" description="Homologous-pairing protein 2 winged helix" evidence="8">
    <location>
        <begin position="21"/>
        <end position="78"/>
    </location>
</feature>
<evidence type="ECO:0000256" key="3">
    <source>
        <dbReference type="ARBA" id="ARBA00023172"/>
    </source>
</evidence>
<dbReference type="Gene3D" id="1.10.10.10">
    <property type="entry name" value="Winged helix-like DNA-binding domain superfamily/Winged helix DNA-binding domain"/>
    <property type="match status" value="1"/>
</dbReference>
<comment type="similarity">
    <text evidence="2">Belongs to the HOP2 family.</text>
</comment>
<keyword evidence="3" id="KW-0233">DNA recombination</keyword>
<evidence type="ECO:0000259" key="8">
    <source>
        <dbReference type="Pfam" id="PF07106"/>
    </source>
</evidence>
<organism evidence="9 10">
    <name type="scientific">Aspergillus calidoustus</name>
    <dbReference type="NCBI Taxonomy" id="454130"/>
    <lineage>
        <taxon>Eukaryota</taxon>
        <taxon>Fungi</taxon>
        <taxon>Dikarya</taxon>
        <taxon>Ascomycota</taxon>
        <taxon>Pezizomycotina</taxon>
        <taxon>Eurotiomycetes</taxon>
        <taxon>Eurotiomycetidae</taxon>
        <taxon>Eurotiales</taxon>
        <taxon>Aspergillaceae</taxon>
        <taxon>Aspergillus</taxon>
        <taxon>Aspergillus subgen. Nidulantes</taxon>
    </lineage>
</organism>
<dbReference type="GO" id="GO:0007129">
    <property type="term" value="P:homologous chromosome pairing at meiosis"/>
    <property type="evidence" value="ECO:0007669"/>
    <property type="project" value="TreeGrafter"/>
</dbReference>
<dbReference type="GO" id="GO:0000709">
    <property type="term" value="P:meiotic joint molecule formation"/>
    <property type="evidence" value="ECO:0007669"/>
    <property type="project" value="TreeGrafter"/>
</dbReference>
<dbReference type="GO" id="GO:0003690">
    <property type="term" value="F:double-stranded DNA binding"/>
    <property type="evidence" value="ECO:0007669"/>
    <property type="project" value="TreeGrafter"/>
</dbReference>
<proteinExistence type="inferred from homology"/>
<dbReference type="InterPro" id="IPR036388">
    <property type="entry name" value="WH-like_DNA-bd_sf"/>
</dbReference>
<reference evidence="10" key="1">
    <citation type="journal article" date="2016" name="Genome Announc.">
        <title>Draft genome sequences of fungus Aspergillus calidoustus.</title>
        <authorList>
            <person name="Horn F."/>
            <person name="Linde J."/>
            <person name="Mattern D.J."/>
            <person name="Walther G."/>
            <person name="Guthke R."/>
            <person name="Scherlach K."/>
            <person name="Martin K."/>
            <person name="Brakhage A.A."/>
            <person name="Petzke L."/>
            <person name="Valiante V."/>
        </authorList>
    </citation>
    <scope>NUCLEOTIDE SEQUENCE [LARGE SCALE GENOMIC DNA]</scope>
    <source>
        <strain evidence="10">SF006504</strain>
    </source>
</reference>
<accession>A0A0U5G4M7</accession>
<evidence type="ECO:0000313" key="9">
    <source>
        <dbReference type="EMBL" id="CEL06672.1"/>
    </source>
</evidence>
<dbReference type="GO" id="GO:0120231">
    <property type="term" value="C:DNA recombinase auxiliary factor complex"/>
    <property type="evidence" value="ECO:0007669"/>
    <property type="project" value="TreeGrafter"/>
</dbReference>
<feature type="region of interest" description="Disordered" evidence="7">
    <location>
        <begin position="1"/>
        <end position="20"/>
    </location>
</feature>
<keyword evidence="5" id="KW-0469">Meiosis</keyword>
<name>A0A0U5G4M7_ASPCI</name>
<evidence type="ECO:0000256" key="6">
    <source>
        <dbReference type="SAM" id="Coils"/>
    </source>
</evidence>
<dbReference type="GO" id="GO:0010774">
    <property type="term" value="P:meiotic strand invasion involved in reciprocal meiotic recombination"/>
    <property type="evidence" value="ECO:0007669"/>
    <property type="project" value="TreeGrafter"/>
</dbReference>
<dbReference type="OMA" id="QKYHREW"/>
<protein>
    <recommendedName>
        <fullName evidence="8">Homologous-pairing protein 2 winged helix domain-containing protein</fullName>
    </recommendedName>
</protein>
<dbReference type="PANTHER" id="PTHR15938">
    <property type="entry name" value="TBP-1 INTERACTING PROTEIN"/>
    <property type="match status" value="1"/>
</dbReference>
<evidence type="ECO:0000313" key="10">
    <source>
        <dbReference type="Proteomes" id="UP000054771"/>
    </source>
</evidence>
<dbReference type="GO" id="GO:0000794">
    <property type="term" value="C:condensed nuclear chromosome"/>
    <property type="evidence" value="ECO:0007669"/>
    <property type="project" value="TreeGrafter"/>
</dbReference>
<dbReference type="AlphaFoldDB" id="A0A0U5G4M7"/>
<keyword evidence="10" id="KW-1185">Reference proteome</keyword>
<evidence type="ECO:0000256" key="7">
    <source>
        <dbReference type="SAM" id="MobiDB-lite"/>
    </source>
</evidence>
<evidence type="ECO:0000256" key="4">
    <source>
        <dbReference type="ARBA" id="ARBA00023242"/>
    </source>
</evidence>
<evidence type="ECO:0000256" key="2">
    <source>
        <dbReference type="ARBA" id="ARBA00007922"/>
    </source>
</evidence>
<dbReference type="OrthoDB" id="272266at2759"/>
<evidence type="ECO:0000256" key="1">
    <source>
        <dbReference type="ARBA" id="ARBA00004123"/>
    </source>
</evidence>
<evidence type="ECO:0000256" key="5">
    <source>
        <dbReference type="ARBA" id="ARBA00023254"/>
    </source>
</evidence>
<comment type="subcellular location">
    <subcellularLocation>
        <location evidence="1">Nucleus</location>
    </subcellularLocation>
</comment>
<gene>
    <name evidence="9" type="ORF">ASPCAL09844</name>
</gene>
<feature type="coiled-coil region" evidence="6">
    <location>
        <begin position="91"/>
        <end position="155"/>
    </location>
</feature>
<dbReference type="STRING" id="454130.A0A0U5G4M7"/>
<keyword evidence="6" id="KW-0175">Coiled coil</keyword>
<dbReference type="Pfam" id="PF07106">
    <property type="entry name" value="WHD_TBPIP"/>
    <property type="match status" value="1"/>
</dbReference>
<sequence>MAPKKGKTKKEAANDAASDGTAMILDYLRRQNRPYSAIDVSTNLHNKSPAYAVKALRDLHQKKEIECRVAGKQTVYHATQEESDETSADAIAAMDEEIQRLQEELPGLKEEEKKVQAELSSLNAVPLLSELRTELEKLESEKESLAASLAKVHGDGEANGSPQETEAVRKDWKLWQVQARVRERICRDLWLKCSETLPEGTTREELWERLGLEGSPL</sequence>
<dbReference type="EMBL" id="CDMC01000008">
    <property type="protein sequence ID" value="CEL06672.1"/>
    <property type="molecule type" value="Genomic_DNA"/>
</dbReference>
<dbReference type="PANTHER" id="PTHR15938:SF0">
    <property type="entry name" value="HOMOLOGOUS-PAIRING PROTEIN 2 HOMOLOG"/>
    <property type="match status" value="1"/>
</dbReference>